<gene>
    <name evidence="1 2" type="primary">Rps18</name>
</gene>
<reference evidence="1 3" key="2">
    <citation type="journal article" date="2011" name="PLoS Biol.">
        <title>Modernizing reference genome assemblies.</title>
        <authorList>
            <person name="Church D.M."/>
            <person name="Schneider V.A."/>
            <person name="Graves T."/>
            <person name="Auger K."/>
            <person name="Cunningham F."/>
            <person name="Bouk N."/>
            <person name="Chen H.C."/>
            <person name="Agarwala R."/>
            <person name="McLaren W.M."/>
            <person name="Ritchie G.R."/>
            <person name="Albracht D."/>
            <person name="Kremitzki M."/>
            <person name="Rock S."/>
            <person name="Kotkiewicz H."/>
            <person name="Kremitzki C."/>
            <person name="Wollam A."/>
            <person name="Trani L."/>
            <person name="Fulton L."/>
            <person name="Fulton R."/>
            <person name="Matthews L."/>
            <person name="Whitehead S."/>
            <person name="Chow W."/>
            <person name="Torrance J."/>
            <person name="Dunn M."/>
            <person name="Harden G."/>
            <person name="Threadgold G."/>
            <person name="Wood J."/>
            <person name="Collins J."/>
            <person name="Heath P."/>
            <person name="Griffiths G."/>
            <person name="Pelan S."/>
            <person name="Grafham D."/>
            <person name="Eichler E.E."/>
            <person name="Weinstock G."/>
            <person name="Mardis E.R."/>
            <person name="Wilson R.K."/>
            <person name="Howe K."/>
            <person name="Flicek P."/>
            <person name="Hubbard T."/>
        </authorList>
    </citation>
    <scope>NUCLEOTIDE SEQUENCE [LARGE SCALE GENOMIC DNA]</scope>
    <source>
        <strain evidence="1 3">C57BL/6J</strain>
    </source>
</reference>
<reference evidence="1" key="3">
    <citation type="submission" date="2025-08" db="UniProtKB">
        <authorList>
            <consortium name="Ensembl"/>
        </authorList>
    </citation>
    <scope>IDENTIFICATION</scope>
    <source>
        <strain evidence="1">C57BL/6J</strain>
    </source>
</reference>
<name>A0A3Q4EGP3_MOUSE</name>
<dbReference type="SMR" id="A0A3Q4EGP3"/>
<dbReference type="jPOST" id="A0A3Q4EGP3"/>
<dbReference type="GeneTree" id="ENSGT00390000012691"/>
<dbReference type="ExpressionAtlas" id="A0A3Q4EGP3">
    <property type="expression patterns" value="baseline and differential"/>
</dbReference>
<proteinExistence type="predicted"/>
<dbReference type="Bgee" id="ENSMUSG00000008668">
    <property type="expression patterns" value="Expressed in ventricular zone and 122 other cell types or tissues"/>
</dbReference>
<dbReference type="AlphaFoldDB" id="A0A3Q4EGP3"/>
<dbReference type="MGI" id="MGI:98146">
    <property type="gene designation" value="Rps18"/>
</dbReference>
<evidence type="ECO:0000313" key="3">
    <source>
        <dbReference type="Proteomes" id="UP000000589"/>
    </source>
</evidence>
<protein>
    <submittedName>
        <fullName evidence="1">Ribosomal protein S18</fullName>
    </submittedName>
</protein>
<accession>A0A3Q4EGP3</accession>
<sequence length="38" mass="4298">MSLVIPEKFQHILRVLNTNIDGRRKIAFAITAIKGFSV</sequence>
<evidence type="ECO:0000313" key="1">
    <source>
        <dbReference type="Ensembl" id="ENSMUSP00000157085.2"/>
    </source>
</evidence>
<organism evidence="1 3">
    <name type="scientific">Mus musculus</name>
    <name type="common">Mouse</name>
    <dbReference type="NCBI Taxonomy" id="10090"/>
    <lineage>
        <taxon>Eukaryota</taxon>
        <taxon>Metazoa</taxon>
        <taxon>Chordata</taxon>
        <taxon>Craniata</taxon>
        <taxon>Vertebrata</taxon>
        <taxon>Euteleostomi</taxon>
        <taxon>Mammalia</taxon>
        <taxon>Eutheria</taxon>
        <taxon>Euarchontoglires</taxon>
        <taxon>Glires</taxon>
        <taxon>Rodentia</taxon>
        <taxon>Myomorpha</taxon>
        <taxon>Muroidea</taxon>
        <taxon>Muridae</taxon>
        <taxon>Murinae</taxon>
        <taxon>Mus</taxon>
        <taxon>Mus</taxon>
    </lineage>
</organism>
<dbReference type="Gene3D" id="1.10.8.50">
    <property type="match status" value="1"/>
</dbReference>
<reference evidence="1 3" key="1">
    <citation type="journal article" date="2009" name="PLoS Biol.">
        <title>Lineage-specific biology revealed by a finished genome assembly of the mouse.</title>
        <authorList>
            <consortium name="Mouse Genome Sequencing Consortium"/>
            <person name="Church D.M."/>
            <person name="Goodstadt L."/>
            <person name="Hillier L.W."/>
            <person name="Zody M.C."/>
            <person name="Goldstein S."/>
            <person name="She X."/>
            <person name="Bult C.J."/>
            <person name="Agarwala R."/>
            <person name="Cherry J.L."/>
            <person name="DiCuccio M."/>
            <person name="Hlavina W."/>
            <person name="Kapustin Y."/>
            <person name="Meric P."/>
            <person name="Maglott D."/>
            <person name="Birtle Z."/>
            <person name="Marques A.C."/>
            <person name="Graves T."/>
            <person name="Zhou S."/>
            <person name="Teague B."/>
            <person name="Potamousis K."/>
            <person name="Churas C."/>
            <person name="Place M."/>
            <person name="Herschleb J."/>
            <person name="Runnheim R."/>
            <person name="Forrest D."/>
            <person name="Amos-Landgraf J."/>
            <person name="Schwartz D.C."/>
            <person name="Cheng Z."/>
            <person name="Lindblad-Toh K."/>
            <person name="Eichler E.E."/>
            <person name="Ponting C.P."/>
        </authorList>
    </citation>
    <scope>NUCLEOTIDE SEQUENCE [LARGE SCALE GENOMIC DNA]</scope>
    <source>
        <strain evidence="1 3">C57BL/6J</strain>
    </source>
</reference>
<dbReference type="Antibodypedia" id="53237">
    <property type="antibodies" value="183 antibodies from 26 providers"/>
</dbReference>
<dbReference type="Ensembl" id="ENSMUST00000234380.2">
    <property type="protein sequence ID" value="ENSMUSP00000157085.2"/>
    <property type="gene ID" value="ENSMUSG00000008668.16"/>
</dbReference>
<dbReference type="Proteomes" id="UP000000589">
    <property type="component" value="Chromosome 17"/>
</dbReference>
<dbReference type="AGR" id="MGI:98146"/>
<dbReference type="VEuPathDB" id="HostDB:ENSMUSG00000008668"/>
<evidence type="ECO:0000313" key="2">
    <source>
        <dbReference type="MGI" id="MGI:98146"/>
    </source>
</evidence>
<reference evidence="1" key="4">
    <citation type="submission" date="2025-09" db="UniProtKB">
        <authorList>
            <consortium name="Ensembl"/>
        </authorList>
    </citation>
    <scope>IDENTIFICATION</scope>
    <source>
        <strain evidence="1">C57BL/6J</strain>
    </source>
</reference>
<keyword evidence="3" id="KW-1185">Reference proteome</keyword>